<dbReference type="PANTHER" id="PTHR35091">
    <property type="entry name" value="FLAGELLAR PROTEIN FLIL"/>
    <property type="match status" value="1"/>
</dbReference>
<evidence type="ECO:0000313" key="12">
    <source>
        <dbReference type="Proteomes" id="UP000243084"/>
    </source>
</evidence>
<reference evidence="12" key="1">
    <citation type="submission" date="2016-10" db="EMBL/GenBank/DDBJ databases">
        <authorList>
            <person name="Varghese N."/>
            <person name="Submissions S."/>
        </authorList>
    </citation>
    <scope>NUCLEOTIDE SEQUENCE [LARGE SCALE GENOMIC DNA]</scope>
    <source>
        <strain evidence="12">JCM 18195</strain>
    </source>
</reference>
<proteinExistence type="inferred from homology"/>
<name>A0A1I5QDF0_9GAMM</name>
<keyword evidence="12" id="KW-1185">Reference proteome</keyword>
<evidence type="ECO:0000256" key="3">
    <source>
        <dbReference type="ARBA" id="ARBA00008281"/>
    </source>
</evidence>
<dbReference type="AlphaFoldDB" id="A0A1I5QDF0"/>
<keyword evidence="6" id="KW-0812">Transmembrane</keyword>
<dbReference type="GO" id="GO:0005886">
    <property type="term" value="C:plasma membrane"/>
    <property type="evidence" value="ECO:0007669"/>
    <property type="project" value="UniProtKB-SubCell"/>
</dbReference>
<dbReference type="GO" id="GO:0009425">
    <property type="term" value="C:bacterial-type flagellum basal body"/>
    <property type="evidence" value="ECO:0007669"/>
    <property type="project" value="InterPro"/>
</dbReference>
<dbReference type="NCBIfam" id="NF005435">
    <property type="entry name" value="PRK07021.1"/>
    <property type="match status" value="1"/>
</dbReference>
<evidence type="ECO:0000256" key="6">
    <source>
        <dbReference type="ARBA" id="ARBA00022692"/>
    </source>
</evidence>
<keyword evidence="11" id="KW-0969">Cilium</keyword>
<dbReference type="GO" id="GO:0071978">
    <property type="term" value="P:bacterial-type flagellum-dependent swarming motility"/>
    <property type="evidence" value="ECO:0007669"/>
    <property type="project" value="TreeGrafter"/>
</dbReference>
<keyword evidence="5 10" id="KW-0145">Chemotaxis</keyword>
<keyword evidence="7 10" id="KW-0283">Flagellar rotation</keyword>
<organism evidence="11 12">
    <name type="scientific">Geopseudomonas sagittaria</name>
    <dbReference type="NCBI Taxonomy" id="1135990"/>
    <lineage>
        <taxon>Bacteria</taxon>
        <taxon>Pseudomonadati</taxon>
        <taxon>Pseudomonadota</taxon>
        <taxon>Gammaproteobacteria</taxon>
        <taxon>Pseudomonadales</taxon>
        <taxon>Pseudomonadaceae</taxon>
        <taxon>Geopseudomonas</taxon>
    </lineage>
</organism>
<dbReference type="GO" id="GO:0006935">
    <property type="term" value="P:chemotaxis"/>
    <property type="evidence" value="ECO:0007669"/>
    <property type="project" value="UniProtKB-KW"/>
</dbReference>
<evidence type="ECO:0000256" key="2">
    <source>
        <dbReference type="ARBA" id="ARBA00004162"/>
    </source>
</evidence>
<comment type="subcellular location">
    <subcellularLocation>
        <location evidence="10">Cell inner membrane</location>
    </subcellularLocation>
    <subcellularLocation>
        <location evidence="2">Cell membrane</location>
        <topology evidence="2">Single-pass membrane protein</topology>
    </subcellularLocation>
</comment>
<sequence>MANSEPTAKRTPWLVIVLLLLLCSAGSAAAVYFLVGSDKLAALAAGSEAPPAPVKSPTPLFVPIAPFTVNLQGSPGQQNLLYIGLALKVGDSSTEALLKEHMPEVRSRLLMLMASQKAAELITPAGKEALSAQILALFDTPLATPQPPLAIDGVLFSDFIVQ</sequence>
<dbReference type="OrthoDB" id="5616092at2"/>
<keyword evidence="11" id="KW-0966">Cell projection</keyword>
<evidence type="ECO:0000256" key="1">
    <source>
        <dbReference type="ARBA" id="ARBA00002254"/>
    </source>
</evidence>
<dbReference type="PANTHER" id="PTHR35091:SF2">
    <property type="entry name" value="FLAGELLAR PROTEIN FLIL"/>
    <property type="match status" value="1"/>
</dbReference>
<comment type="similarity">
    <text evidence="3 10">Belongs to the FliL family.</text>
</comment>
<comment type="function">
    <text evidence="1 10">Controls the rotational direction of flagella during chemotaxis.</text>
</comment>
<keyword evidence="8" id="KW-1133">Transmembrane helix</keyword>
<evidence type="ECO:0000256" key="5">
    <source>
        <dbReference type="ARBA" id="ARBA00022500"/>
    </source>
</evidence>
<evidence type="ECO:0000256" key="9">
    <source>
        <dbReference type="ARBA" id="ARBA00023136"/>
    </source>
</evidence>
<dbReference type="Proteomes" id="UP000243084">
    <property type="component" value="Unassembled WGS sequence"/>
</dbReference>
<dbReference type="EMBL" id="FOXM01000002">
    <property type="protein sequence ID" value="SFP44302.1"/>
    <property type="molecule type" value="Genomic_DNA"/>
</dbReference>
<keyword evidence="11" id="KW-0282">Flagellum</keyword>
<evidence type="ECO:0000256" key="7">
    <source>
        <dbReference type="ARBA" id="ARBA00022779"/>
    </source>
</evidence>
<dbReference type="RefSeq" id="WP_092428467.1">
    <property type="nucleotide sequence ID" value="NZ_FOXM01000002.1"/>
</dbReference>
<dbReference type="Pfam" id="PF03748">
    <property type="entry name" value="FliL"/>
    <property type="match status" value="1"/>
</dbReference>
<evidence type="ECO:0000256" key="10">
    <source>
        <dbReference type="RuleBase" id="RU364125"/>
    </source>
</evidence>
<evidence type="ECO:0000256" key="8">
    <source>
        <dbReference type="ARBA" id="ARBA00022989"/>
    </source>
</evidence>
<keyword evidence="10" id="KW-0997">Cell inner membrane</keyword>
<protein>
    <recommendedName>
        <fullName evidence="10">Flagellar protein FliL</fullName>
    </recommendedName>
</protein>
<keyword evidence="9 10" id="KW-0472">Membrane</keyword>
<evidence type="ECO:0000256" key="4">
    <source>
        <dbReference type="ARBA" id="ARBA00022475"/>
    </source>
</evidence>
<evidence type="ECO:0000313" key="11">
    <source>
        <dbReference type="EMBL" id="SFP44302.1"/>
    </source>
</evidence>
<dbReference type="InterPro" id="IPR005503">
    <property type="entry name" value="FliL"/>
</dbReference>
<gene>
    <name evidence="11" type="ORF">SAMN05216229_102310</name>
</gene>
<keyword evidence="4" id="KW-1003">Cell membrane</keyword>
<accession>A0A1I5QDF0</accession>